<dbReference type="Pfam" id="PF00701">
    <property type="entry name" value="DHDPS"/>
    <property type="match status" value="1"/>
</dbReference>
<dbReference type="InterPro" id="IPR002220">
    <property type="entry name" value="DapA-like"/>
</dbReference>
<dbReference type="EMBL" id="FO203427">
    <property type="protein sequence ID" value="CCH48447.1"/>
    <property type="molecule type" value="Genomic_DNA"/>
</dbReference>
<keyword evidence="3" id="KW-1185">Reference proteome</keyword>
<proteinExistence type="predicted"/>
<dbReference type="HOGENOM" id="CLU_2632355_0_0_7"/>
<evidence type="ECO:0008006" key="4">
    <source>
        <dbReference type="Google" id="ProtNLM"/>
    </source>
</evidence>
<evidence type="ECO:0000313" key="2">
    <source>
        <dbReference type="EMBL" id="CCH48447.1"/>
    </source>
</evidence>
<dbReference type="AlphaFoldDB" id="M1WRR1"/>
<accession>M1WRR1</accession>
<dbReference type="GO" id="GO:0016829">
    <property type="term" value="F:lyase activity"/>
    <property type="evidence" value="ECO:0007669"/>
    <property type="project" value="UniProtKB-KW"/>
</dbReference>
<reference evidence="3" key="2">
    <citation type="journal article" date="2013" name="Stand. Genomic Sci.">
        <title>Complete genome sequence of Desulfocapsa sulfexigens, a marine deltaproteobacterium specialized in disproportionating inorganic sulfur compounds.</title>
        <authorList>
            <person name="Finster K.W."/>
            <person name="Kjeldsen K.U."/>
            <person name="Kube M."/>
            <person name="Reinhardt R."/>
            <person name="Mussmann M."/>
            <person name="Amann R."/>
            <person name="Schreiber L."/>
        </authorList>
    </citation>
    <scope>NUCLEOTIDE SEQUENCE [LARGE SCALE GENOMIC DNA]</scope>
    <source>
        <strain evidence="3">DSM 10523 / SB164P1</strain>
    </source>
</reference>
<dbReference type="BioCyc" id="DPIE1322246:BN4_RS06075-MONOMER"/>
<dbReference type="Proteomes" id="UP000011724">
    <property type="component" value="Chromosome"/>
</dbReference>
<dbReference type="STRING" id="1322246.BN4_11210"/>
<dbReference type="PATRIC" id="fig|879567.3.peg.1252"/>
<evidence type="ECO:0000256" key="1">
    <source>
        <dbReference type="ARBA" id="ARBA00023239"/>
    </source>
</evidence>
<organism evidence="2 3">
    <name type="scientific">Pseudodesulfovibrio piezophilus (strain DSM 21447 / JCM 15486 / C1TLV30)</name>
    <name type="common">Desulfovibrio piezophilus</name>
    <dbReference type="NCBI Taxonomy" id="1322246"/>
    <lineage>
        <taxon>Bacteria</taxon>
        <taxon>Pseudomonadati</taxon>
        <taxon>Thermodesulfobacteriota</taxon>
        <taxon>Desulfovibrionia</taxon>
        <taxon>Desulfovibrionales</taxon>
        <taxon>Desulfovibrionaceae</taxon>
    </lineage>
</organism>
<reference evidence="2 3" key="1">
    <citation type="journal article" date="2013" name="PLoS ONE">
        <title>The first genomic and proteomic characterization of a deep-sea sulfate reducer: insights into the piezophilic lifestyle of Desulfovibrio piezophilus.</title>
        <authorList>
            <person name="Pradel N."/>
            <person name="Ji B."/>
            <person name="Gimenez G."/>
            <person name="Talla E."/>
            <person name="Lenoble P."/>
            <person name="Garel M."/>
            <person name="Tamburini C."/>
            <person name="Fourquet P."/>
            <person name="Lebrun R."/>
            <person name="Bertin P."/>
            <person name="Denis Y."/>
            <person name="Pophillat M."/>
            <person name="Barbe V."/>
            <person name="Ollivier B."/>
            <person name="Dolla A."/>
        </authorList>
    </citation>
    <scope>NUCLEOTIDE SEQUENCE [LARGE SCALE GENOMIC DNA]</scope>
    <source>
        <strain evidence="3">DSM 10523 / SB164P1</strain>
    </source>
</reference>
<dbReference type="SUPFAM" id="SSF51569">
    <property type="entry name" value="Aldolase"/>
    <property type="match status" value="1"/>
</dbReference>
<gene>
    <name evidence="2" type="ordered locus">BN4_11210</name>
</gene>
<dbReference type="KEGG" id="dpi:BN4_11210"/>
<name>M1WRR1_PSEP2</name>
<keyword evidence="1" id="KW-0456">Lyase</keyword>
<dbReference type="InterPro" id="IPR013785">
    <property type="entry name" value="Aldolase_TIM"/>
</dbReference>
<evidence type="ECO:0000313" key="3">
    <source>
        <dbReference type="Proteomes" id="UP000011724"/>
    </source>
</evidence>
<protein>
    <recommendedName>
        <fullName evidence="4">Dihydrodipicolinate synthase family protein</fullName>
    </recommendedName>
</protein>
<sequence>MTRVFFLSFKKTTFSFVAEYAKGRFTLFAGTGGMDVRESIELTQHVQKCGFDAAVVMCPYCFELPESYIQDYFSRIA</sequence>
<dbReference type="Gene3D" id="3.20.20.70">
    <property type="entry name" value="Aldolase class I"/>
    <property type="match status" value="1"/>
</dbReference>